<reference evidence="1 2" key="2">
    <citation type="submission" date="2009-03" db="EMBL/GenBank/DDBJ databases">
        <title>Draft genome sequence of Roseburia inulinivorans (DSM 16841).</title>
        <authorList>
            <person name="Sudarsanam P."/>
            <person name="Ley R."/>
            <person name="Guruge J."/>
            <person name="Turnbaugh P.J."/>
            <person name="Mahowald M."/>
            <person name="Liep D."/>
            <person name="Gordon J."/>
        </authorList>
    </citation>
    <scope>NUCLEOTIDE SEQUENCE [LARGE SCALE GENOMIC DNA]</scope>
    <source>
        <strain evidence="1 2">DSM 16841</strain>
    </source>
</reference>
<protein>
    <submittedName>
        <fullName evidence="1">Uncharacterized protein</fullName>
    </submittedName>
</protein>
<dbReference type="AlphaFoldDB" id="C0FXR9"/>
<name>C0FXR9_9FIRM</name>
<dbReference type="EMBL" id="ACFY01000148">
    <property type="protein sequence ID" value="EEG92621.1"/>
    <property type="molecule type" value="Genomic_DNA"/>
</dbReference>
<reference evidence="1 2" key="1">
    <citation type="submission" date="2009-02" db="EMBL/GenBank/DDBJ databases">
        <authorList>
            <person name="Fulton L."/>
            <person name="Clifton S."/>
            <person name="Fulton B."/>
            <person name="Xu J."/>
            <person name="Minx P."/>
            <person name="Pepin K.H."/>
            <person name="Johnson M."/>
            <person name="Bhonagiri V."/>
            <person name="Nash W.E."/>
            <person name="Mardis E.R."/>
            <person name="Wilson R.K."/>
        </authorList>
    </citation>
    <scope>NUCLEOTIDE SEQUENCE [LARGE SCALE GENOMIC DNA]</scope>
    <source>
        <strain evidence="1 2">DSM 16841</strain>
    </source>
</reference>
<organism evidence="1 2">
    <name type="scientific">Roseburia inulinivorans DSM 16841</name>
    <dbReference type="NCBI Taxonomy" id="622312"/>
    <lineage>
        <taxon>Bacteria</taxon>
        <taxon>Bacillati</taxon>
        <taxon>Bacillota</taxon>
        <taxon>Clostridia</taxon>
        <taxon>Lachnospirales</taxon>
        <taxon>Lachnospiraceae</taxon>
        <taxon>Roseburia</taxon>
    </lineage>
</organism>
<accession>C0FXR9</accession>
<gene>
    <name evidence="1" type="ORF">ROSEINA2194_03558</name>
</gene>
<sequence>MNCSRYRRSLFTYASYLRIFFAVCFLLLANARYSFLARLRYLLGSLSMIQHHCDVGC</sequence>
<comment type="caution">
    <text evidence="1">The sequence shown here is derived from an EMBL/GenBank/DDBJ whole genome shotgun (WGS) entry which is preliminary data.</text>
</comment>
<dbReference type="Proteomes" id="UP000003561">
    <property type="component" value="Unassembled WGS sequence"/>
</dbReference>
<proteinExistence type="predicted"/>
<evidence type="ECO:0000313" key="2">
    <source>
        <dbReference type="Proteomes" id="UP000003561"/>
    </source>
</evidence>
<evidence type="ECO:0000313" key="1">
    <source>
        <dbReference type="EMBL" id="EEG92621.1"/>
    </source>
</evidence>